<proteinExistence type="predicted"/>
<organism evidence="1 2">
    <name type="scientific">Armatimonas rosea</name>
    <dbReference type="NCBI Taxonomy" id="685828"/>
    <lineage>
        <taxon>Bacteria</taxon>
        <taxon>Bacillati</taxon>
        <taxon>Armatimonadota</taxon>
        <taxon>Armatimonadia</taxon>
        <taxon>Armatimonadales</taxon>
        <taxon>Armatimonadaceae</taxon>
        <taxon>Armatimonas</taxon>
    </lineage>
</organism>
<comment type="caution">
    <text evidence="1">The sequence shown here is derived from an EMBL/GenBank/DDBJ whole genome shotgun (WGS) entry which is preliminary data.</text>
</comment>
<dbReference type="Proteomes" id="UP000520814">
    <property type="component" value="Unassembled WGS sequence"/>
</dbReference>
<reference evidence="1 2" key="1">
    <citation type="submission" date="2020-08" db="EMBL/GenBank/DDBJ databases">
        <title>Genomic Encyclopedia of Type Strains, Phase IV (KMG-IV): sequencing the most valuable type-strain genomes for metagenomic binning, comparative biology and taxonomic classification.</title>
        <authorList>
            <person name="Goeker M."/>
        </authorList>
    </citation>
    <scope>NUCLEOTIDE SEQUENCE [LARGE SCALE GENOMIC DNA]</scope>
    <source>
        <strain evidence="1 2">DSM 23562</strain>
    </source>
</reference>
<keyword evidence="2" id="KW-1185">Reference proteome</keyword>
<name>A0A7W9SM83_ARMRO</name>
<accession>A0A7W9SM83</accession>
<dbReference type="RefSeq" id="WP_184192393.1">
    <property type="nucleotide sequence ID" value="NZ_JACHGW010000001.1"/>
</dbReference>
<sequence>MLRKIRDGWNRLVWCLLLGKPSPLAEAEERERAMDRAHEATEQLLQVLRQDLEPLARLQALEDHLALYPESDHGRRFYLHLLATEGRTEEALALCQEYQQRRPAGGYGWVGVSLLSELGRHEEALALCEEQRGNLPYPELEHPLALRVVELRLAQGQREEARVALRQAQSVRRHAPSSEEFLLEAELEALEGKRESAARLLKRALWSTPDDGARPIQEKVGRLRQRYGL</sequence>
<protein>
    <submittedName>
        <fullName evidence="1">Tetratricopeptide (TPR) repeat protein</fullName>
    </submittedName>
</protein>
<dbReference type="Gene3D" id="1.25.40.10">
    <property type="entry name" value="Tetratricopeptide repeat domain"/>
    <property type="match status" value="1"/>
</dbReference>
<dbReference type="InterPro" id="IPR011990">
    <property type="entry name" value="TPR-like_helical_dom_sf"/>
</dbReference>
<evidence type="ECO:0000313" key="2">
    <source>
        <dbReference type="Proteomes" id="UP000520814"/>
    </source>
</evidence>
<dbReference type="AlphaFoldDB" id="A0A7W9SM83"/>
<evidence type="ECO:0000313" key="1">
    <source>
        <dbReference type="EMBL" id="MBB6048759.1"/>
    </source>
</evidence>
<dbReference type="EMBL" id="JACHGW010000001">
    <property type="protein sequence ID" value="MBB6048759.1"/>
    <property type="molecule type" value="Genomic_DNA"/>
</dbReference>
<gene>
    <name evidence="1" type="ORF">HNQ39_000521</name>
</gene>